<reference evidence="2 3" key="1">
    <citation type="submission" date="2019-10" db="EMBL/GenBank/DDBJ databases">
        <authorList>
            <person name="Nie G."/>
            <person name="Ming H."/>
            <person name="Yi B."/>
        </authorList>
    </citation>
    <scope>NUCLEOTIDE SEQUENCE [LARGE SCALE GENOMIC DNA]</scope>
    <source>
        <strain evidence="2 3">CFH 90414</strain>
    </source>
</reference>
<evidence type="ECO:0000313" key="3">
    <source>
        <dbReference type="Proteomes" id="UP000431080"/>
    </source>
</evidence>
<feature type="compositionally biased region" description="Low complexity" evidence="1">
    <location>
        <begin position="1"/>
        <end position="22"/>
    </location>
</feature>
<evidence type="ECO:0000256" key="1">
    <source>
        <dbReference type="SAM" id="MobiDB-lite"/>
    </source>
</evidence>
<dbReference type="Proteomes" id="UP000431080">
    <property type="component" value="Unassembled WGS sequence"/>
</dbReference>
<proteinExistence type="predicted"/>
<feature type="region of interest" description="Disordered" evidence="1">
    <location>
        <begin position="1"/>
        <end position="29"/>
    </location>
</feature>
<feature type="compositionally biased region" description="Pro residues" evidence="1">
    <location>
        <begin position="69"/>
        <end position="79"/>
    </location>
</feature>
<keyword evidence="3" id="KW-1185">Reference proteome</keyword>
<feature type="compositionally biased region" description="Low complexity" evidence="1">
    <location>
        <begin position="105"/>
        <end position="119"/>
    </location>
</feature>
<organism evidence="2 3">
    <name type="scientific">Agromyces agglutinans</name>
    <dbReference type="NCBI Taxonomy" id="2662258"/>
    <lineage>
        <taxon>Bacteria</taxon>
        <taxon>Bacillati</taxon>
        <taxon>Actinomycetota</taxon>
        <taxon>Actinomycetes</taxon>
        <taxon>Micrococcales</taxon>
        <taxon>Microbacteriaceae</taxon>
        <taxon>Agromyces</taxon>
    </lineage>
</organism>
<protein>
    <submittedName>
        <fullName evidence="2">Uncharacterized protein</fullName>
    </submittedName>
</protein>
<sequence>MPHLQAAHAHGRASAATAGRAAPGDDRSPRAQVMRLQAGAGNAAVAAMLGGAPTRHPVQRLVQATAAAPPVPPPPPAPSRHPGLAAAKRSVRSATATMARHPSTASKVAAAAKAAQPPAGDRDAQAKAAKAAEMGAAPPGAFDKAAFVAAVKAAIDKQAPKTLEDADEFGTSGKSDAIAAEVRGKVAQGKEGAAKPMGEASAKPPDASKAVVKDVEPVPPEAPVAAPRIDAGQAAPSRAPPEQLDLSHGPAETKGRMAEADVTDEQLRNSNEPEFTGALAAKQDAEQHAATAPAAVRTHEGQVLAGARQDAGAQGAEAAVGMAGARTTGQAGVAAKQQQARSNDERERAEVTANVTRLFDETKTAVDAILAGIDPQVEKAFTDAEGKAKQAFTEQHTREMRAFRDRRYSGIGGGALWAADLLLGPEPEVNEIFQRARATYEREMTKAINAIADLVGRELTRAKDRVAEGRTKIDAYVRGLKPSLQKVGSDAAKEVGGRFDELEQSVDEKGQALAEDLAAKYVEARTAVDDEITKMQEEHKGLVDQAKDAVGGAVQTILKLKDMLLGVLARAAGAVEKIIKDPMQFLSNFVNAVKAGVQGFLSNIGEHLKKGLQGWLFGALGEAGIELPEKFDLKGIIKLVLSLLGLTWANLRARIVRQVPEPVMEKLEQTAEVLQILLSEGVGGLWKFIAAKLTDLKETVMGKVREFVQSKIITAGITWLISLLNPAAAFVKACKMIYDAVMWFVDNAERMKDFVDSVLDSVESIVAGGVGRVAGLIEATMARTVPMIISGLASLLGLGGIGAKVKGIIESIQKPVNKVVDSIIGGVIKAAGPLIRAFKRGAGWAKGKVEAGKKWVKGKAAALGEALGIIRKPFTAAGEQHTLSFDARASKFVLASTPTPLEVALKRIVGGSDNAALNARVTEIIAAATRVASIVGRSEPDKAKAAALVAELVPKIAALIADSKKAGPAGKGTSTEQQSAKLVGNIAPHSSQPSPRPHLWSEHVIPDGYVSAVLLAHGVPETSENEYDRMPTVLLWIGARQQKDFKRLQPGEISGDLTLSKSVKGRAKSGQGAGRSAASMARAYSLLATGAIKRTIAAVERDHAMNGESRKARGVIAQMKPDANTIRQAAAAQLAVAEQIFAKLGKDALSKGSAEWWRK</sequence>
<dbReference type="SMR" id="A0A6I2F5E9"/>
<feature type="region of interest" description="Disordered" evidence="1">
    <location>
        <begin position="66"/>
        <end position="132"/>
    </location>
</feature>
<gene>
    <name evidence="2" type="ORF">GE115_06775</name>
</gene>
<feature type="region of interest" description="Disordered" evidence="1">
    <location>
        <begin position="189"/>
        <end position="256"/>
    </location>
</feature>
<dbReference type="Gene3D" id="1.20.120.20">
    <property type="entry name" value="Apolipoprotein"/>
    <property type="match status" value="1"/>
</dbReference>
<dbReference type="AlphaFoldDB" id="A0A6I2F5E9"/>
<evidence type="ECO:0000313" key="2">
    <source>
        <dbReference type="EMBL" id="MRG59574.1"/>
    </source>
</evidence>
<dbReference type="RefSeq" id="WP_153684045.1">
    <property type="nucleotide sequence ID" value="NZ_WJIF01000003.1"/>
</dbReference>
<dbReference type="EMBL" id="WJIF01000003">
    <property type="protein sequence ID" value="MRG59574.1"/>
    <property type="molecule type" value="Genomic_DNA"/>
</dbReference>
<comment type="caution">
    <text evidence="2">The sequence shown here is derived from an EMBL/GenBank/DDBJ whole genome shotgun (WGS) entry which is preliminary data.</text>
</comment>
<accession>A0A6I2F5E9</accession>
<name>A0A6I2F5E9_9MICO</name>